<comment type="similarity">
    <text evidence="2">Belongs to the class-A beta-lactamase family.</text>
</comment>
<dbReference type="InterPro" id="IPR045155">
    <property type="entry name" value="Beta-lactam_cat"/>
</dbReference>
<dbReference type="EMBL" id="JAENII010000014">
    <property type="protein sequence ID" value="MBK1828476.1"/>
    <property type="molecule type" value="Genomic_DNA"/>
</dbReference>
<evidence type="ECO:0000313" key="7">
    <source>
        <dbReference type="Proteomes" id="UP000658278"/>
    </source>
</evidence>
<evidence type="ECO:0000259" key="5">
    <source>
        <dbReference type="Pfam" id="PF13354"/>
    </source>
</evidence>
<dbReference type="InterPro" id="IPR012338">
    <property type="entry name" value="Beta-lactam/transpept-like"/>
</dbReference>
<accession>A0A934RFZ4</accession>
<dbReference type="GO" id="GO:0046677">
    <property type="term" value="P:response to antibiotic"/>
    <property type="evidence" value="ECO:0007669"/>
    <property type="project" value="InterPro"/>
</dbReference>
<evidence type="ECO:0000256" key="4">
    <source>
        <dbReference type="SAM" id="SignalP"/>
    </source>
</evidence>
<dbReference type="EC" id="3.5.2.6" evidence="3"/>
<feature type="chain" id="PRO_5037601602" description="beta-lactamase" evidence="4">
    <location>
        <begin position="31"/>
        <end position="295"/>
    </location>
</feature>
<dbReference type="AlphaFoldDB" id="A0A934RFZ4"/>
<sequence length="295" mass="33060">MNLPFRSTRFFRFGRSLPVMVLVLSFFAGASGPAARGSDLEAEINGYVKSLRAKRVIRSDERTAWLVYDFTAREKLVGINENTSLQAASMVKPYLALAFFHQVRAGKLLYGPTSRRHMELMIQKSNNASTNWVMKQTGGPAATQALLKRHYPSLCHQLSLVEYIPAGGRTYRNRGSAGDYARFLDALWNKRLPESTEMLRLMGLPGIDRLYTKAKRVPKGTMVYNKTGSTAMCCGDMGILVARGSDGRSYPYMLIGIIESGSRNRAYGPWISSRANVIREVSNLTYLSMKKRYSL</sequence>
<evidence type="ECO:0000256" key="3">
    <source>
        <dbReference type="ARBA" id="ARBA00012865"/>
    </source>
</evidence>
<proteinExistence type="inferred from homology"/>
<evidence type="ECO:0000256" key="2">
    <source>
        <dbReference type="ARBA" id="ARBA00009009"/>
    </source>
</evidence>
<evidence type="ECO:0000313" key="6">
    <source>
        <dbReference type="EMBL" id="MBK1828476.1"/>
    </source>
</evidence>
<name>A0A934RFZ4_9BACT</name>
<dbReference type="RefSeq" id="WP_200282018.1">
    <property type="nucleotide sequence ID" value="NZ_JAENII010000014.1"/>
</dbReference>
<dbReference type="PANTHER" id="PTHR35333">
    <property type="entry name" value="BETA-LACTAMASE"/>
    <property type="match status" value="1"/>
</dbReference>
<feature type="domain" description="Beta-lactamase class A catalytic" evidence="5">
    <location>
        <begin position="118"/>
        <end position="250"/>
    </location>
</feature>
<feature type="signal peptide" evidence="4">
    <location>
        <begin position="1"/>
        <end position="30"/>
    </location>
</feature>
<dbReference type="PANTHER" id="PTHR35333:SF3">
    <property type="entry name" value="BETA-LACTAMASE-TYPE TRANSPEPTIDASE FOLD CONTAINING PROTEIN"/>
    <property type="match status" value="1"/>
</dbReference>
<dbReference type="SUPFAM" id="SSF56601">
    <property type="entry name" value="beta-lactamase/transpeptidase-like"/>
    <property type="match status" value="1"/>
</dbReference>
<dbReference type="GO" id="GO:0030655">
    <property type="term" value="P:beta-lactam antibiotic catabolic process"/>
    <property type="evidence" value="ECO:0007669"/>
    <property type="project" value="InterPro"/>
</dbReference>
<comment type="catalytic activity">
    <reaction evidence="1">
        <text>a beta-lactam + H2O = a substituted beta-amino acid</text>
        <dbReference type="Rhea" id="RHEA:20401"/>
        <dbReference type="ChEBI" id="CHEBI:15377"/>
        <dbReference type="ChEBI" id="CHEBI:35627"/>
        <dbReference type="ChEBI" id="CHEBI:140347"/>
        <dbReference type="EC" id="3.5.2.6"/>
    </reaction>
</comment>
<dbReference type="GO" id="GO:0008800">
    <property type="term" value="F:beta-lactamase activity"/>
    <property type="evidence" value="ECO:0007669"/>
    <property type="project" value="UniProtKB-EC"/>
</dbReference>
<comment type="caution">
    <text evidence="6">The sequence shown here is derived from an EMBL/GenBank/DDBJ whole genome shotgun (WGS) entry which is preliminary data.</text>
</comment>
<dbReference type="Pfam" id="PF13354">
    <property type="entry name" value="Beta-lactamase2"/>
    <property type="match status" value="2"/>
</dbReference>
<evidence type="ECO:0000256" key="1">
    <source>
        <dbReference type="ARBA" id="ARBA00001526"/>
    </source>
</evidence>
<keyword evidence="4" id="KW-0732">Signal</keyword>
<reference evidence="6" key="1">
    <citation type="submission" date="2021-01" db="EMBL/GenBank/DDBJ databases">
        <title>Modified the classification status of verrucomicrobia.</title>
        <authorList>
            <person name="Feng X."/>
        </authorList>
    </citation>
    <scope>NUCLEOTIDE SEQUENCE</scope>
    <source>
        <strain evidence="6">KCTC 22201</strain>
    </source>
</reference>
<gene>
    <name evidence="6" type="ORF">JIN81_15695</name>
</gene>
<keyword evidence="7" id="KW-1185">Reference proteome</keyword>
<dbReference type="Gene3D" id="3.40.710.10">
    <property type="entry name" value="DD-peptidase/beta-lactamase superfamily"/>
    <property type="match status" value="1"/>
</dbReference>
<organism evidence="6 7">
    <name type="scientific">Haloferula rosea</name>
    <dbReference type="NCBI Taxonomy" id="490093"/>
    <lineage>
        <taxon>Bacteria</taxon>
        <taxon>Pseudomonadati</taxon>
        <taxon>Verrucomicrobiota</taxon>
        <taxon>Verrucomicrobiia</taxon>
        <taxon>Verrucomicrobiales</taxon>
        <taxon>Verrucomicrobiaceae</taxon>
        <taxon>Haloferula</taxon>
    </lineage>
</organism>
<protein>
    <recommendedName>
        <fullName evidence="3">beta-lactamase</fullName>
        <ecNumber evidence="3">3.5.2.6</ecNumber>
    </recommendedName>
</protein>
<feature type="domain" description="Beta-lactamase class A catalytic" evidence="5">
    <location>
        <begin position="66"/>
        <end position="108"/>
    </location>
</feature>
<dbReference type="InterPro" id="IPR000871">
    <property type="entry name" value="Beta-lactam_class-A"/>
</dbReference>
<dbReference type="Proteomes" id="UP000658278">
    <property type="component" value="Unassembled WGS sequence"/>
</dbReference>